<proteinExistence type="predicted"/>
<protein>
    <submittedName>
        <fullName evidence="1">Uncharacterized protein</fullName>
    </submittedName>
</protein>
<evidence type="ECO:0000313" key="1">
    <source>
        <dbReference type="EMBL" id="DAD73564.1"/>
    </source>
</evidence>
<sequence>MFYFTIQEEWNATDLIDKLIGVGSDEVDKVLELTQEFSLEEDLLDLVDINIGENVELYEITDDIESHTIEYVRHLRKSVSDDDREEFEERIIELDL</sequence>
<name>A0A8S5LU79_9CAUD</name>
<accession>A0A8S5LU79</accession>
<reference evidence="1" key="1">
    <citation type="journal article" date="2021" name="Proc. Natl. Acad. Sci. U.S.A.">
        <title>A Catalog of Tens of Thousands of Viruses from Human Metagenomes Reveals Hidden Associations with Chronic Diseases.</title>
        <authorList>
            <person name="Tisza M.J."/>
            <person name="Buck C.B."/>
        </authorList>
    </citation>
    <scope>NUCLEOTIDE SEQUENCE</scope>
    <source>
        <strain evidence="1">CtwmI4</strain>
    </source>
</reference>
<organism evidence="1">
    <name type="scientific">Myoviridae sp. ctwmI4</name>
    <dbReference type="NCBI Taxonomy" id="2826710"/>
    <lineage>
        <taxon>Viruses</taxon>
        <taxon>Duplodnaviria</taxon>
        <taxon>Heunggongvirae</taxon>
        <taxon>Uroviricota</taxon>
        <taxon>Caudoviricetes</taxon>
    </lineage>
</organism>
<dbReference type="EMBL" id="BK014739">
    <property type="protein sequence ID" value="DAD73564.1"/>
    <property type="molecule type" value="Genomic_DNA"/>
</dbReference>